<accession>A0ABQ9WIM8</accession>
<proteinExistence type="predicted"/>
<sequence>MWRMPLAGEQIRQPSCFSGILLPALNQLSGSPGMKRPDRGEDLQALEDMLDARGKQRGKGLALVGRERPCLRAKAGTSEAGAATSKTEAVSMGPLMATDACHD</sequence>
<organism evidence="1 2">
    <name type="scientific">Saguinus oedipus</name>
    <name type="common">Cotton-top tamarin</name>
    <name type="synonym">Oedipomidas oedipus</name>
    <dbReference type="NCBI Taxonomy" id="9490"/>
    <lineage>
        <taxon>Eukaryota</taxon>
        <taxon>Metazoa</taxon>
        <taxon>Chordata</taxon>
        <taxon>Craniata</taxon>
        <taxon>Vertebrata</taxon>
        <taxon>Euteleostomi</taxon>
        <taxon>Mammalia</taxon>
        <taxon>Eutheria</taxon>
        <taxon>Euarchontoglires</taxon>
        <taxon>Primates</taxon>
        <taxon>Haplorrhini</taxon>
        <taxon>Platyrrhini</taxon>
        <taxon>Cebidae</taxon>
        <taxon>Callitrichinae</taxon>
        <taxon>Saguinus</taxon>
    </lineage>
</organism>
<dbReference type="Proteomes" id="UP001266305">
    <property type="component" value="Unassembled WGS sequence"/>
</dbReference>
<protein>
    <submittedName>
        <fullName evidence="1">Uncharacterized protein</fullName>
    </submittedName>
</protein>
<reference evidence="1 2" key="1">
    <citation type="submission" date="2023-05" db="EMBL/GenBank/DDBJ databases">
        <title>B98-5 Cell Line De Novo Hybrid Assembly: An Optical Mapping Approach.</title>
        <authorList>
            <person name="Kananen K."/>
            <person name="Auerbach J.A."/>
            <person name="Kautto E."/>
            <person name="Blachly J.S."/>
        </authorList>
    </citation>
    <scope>NUCLEOTIDE SEQUENCE [LARGE SCALE GENOMIC DNA]</scope>
    <source>
        <strain evidence="1">B95-8</strain>
        <tissue evidence="1">Cell line</tissue>
    </source>
</reference>
<gene>
    <name evidence="1" type="ORF">P7K49_002716</name>
</gene>
<dbReference type="EMBL" id="JASSZA010000001">
    <property type="protein sequence ID" value="KAK2121330.1"/>
    <property type="molecule type" value="Genomic_DNA"/>
</dbReference>
<evidence type="ECO:0000313" key="2">
    <source>
        <dbReference type="Proteomes" id="UP001266305"/>
    </source>
</evidence>
<comment type="caution">
    <text evidence="1">The sequence shown here is derived from an EMBL/GenBank/DDBJ whole genome shotgun (WGS) entry which is preliminary data.</text>
</comment>
<keyword evidence="2" id="KW-1185">Reference proteome</keyword>
<evidence type="ECO:0000313" key="1">
    <source>
        <dbReference type="EMBL" id="KAK2121330.1"/>
    </source>
</evidence>
<name>A0ABQ9WIM8_SAGOE</name>